<dbReference type="Gene3D" id="3.30.980.10">
    <property type="entry name" value="Threonyl-trna Synthetase, Chain A, domain 2"/>
    <property type="match status" value="1"/>
</dbReference>
<keyword evidence="2" id="KW-0479">Metal-binding</keyword>
<gene>
    <name evidence="5" type="ORF">BRE01_44180</name>
</gene>
<evidence type="ECO:0000313" key="5">
    <source>
        <dbReference type="EMBL" id="GED70716.1"/>
    </source>
</evidence>
<dbReference type="EMBL" id="BJON01000017">
    <property type="protein sequence ID" value="GED70716.1"/>
    <property type="molecule type" value="Genomic_DNA"/>
</dbReference>
<evidence type="ECO:0000259" key="4">
    <source>
        <dbReference type="SMART" id="SM00863"/>
    </source>
</evidence>
<evidence type="ECO:0000256" key="1">
    <source>
        <dbReference type="ARBA" id="ARBA00001947"/>
    </source>
</evidence>
<evidence type="ECO:0000256" key="3">
    <source>
        <dbReference type="ARBA" id="ARBA00022833"/>
    </source>
</evidence>
<evidence type="ECO:0000313" key="6">
    <source>
        <dbReference type="Proteomes" id="UP000319578"/>
    </source>
</evidence>
<dbReference type="InterPro" id="IPR012947">
    <property type="entry name" value="tRNA_SAD"/>
</dbReference>
<dbReference type="SMART" id="SM00863">
    <property type="entry name" value="tRNA_SAD"/>
    <property type="match status" value="1"/>
</dbReference>
<keyword evidence="3" id="KW-0862">Zinc</keyword>
<dbReference type="Pfam" id="PF07973">
    <property type="entry name" value="tRNA_SAD"/>
    <property type="match status" value="1"/>
</dbReference>
<protein>
    <submittedName>
        <fullName evidence="5">Alanyl-tRNA editing protein</fullName>
    </submittedName>
</protein>
<dbReference type="SUPFAM" id="SSF55186">
    <property type="entry name" value="ThrRS/AlaRS common domain"/>
    <property type="match status" value="1"/>
</dbReference>
<dbReference type="PANTHER" id="PTHR43462">
    <property type="entry name" value="ALANYL-TRNA EDITING PROTEIN"/>
    <property type="match status" value="1"/>
</dbReference>
<dbReference type="Gene3D" id="2.40.30.130">
    <property type="match status" value="1"/>
</dbReference>
<sequence>MEKIFWTDPYLTKLDTYVTSVNHNDITVGQTIFYAFSGGQESDAGLIGGYPVLQAKKAGHEIIYTLDKEHDLKVGNRVTMTIDWTRRYRLMRLHFAAEVILELAYKYLEGIEKIGAHIAQDKARIDFVWHENISNAFPLLEKEAREIIEANLDIISAFSDEENGRRYWEVEGFSKVPCGGTHLKKTGEVEEIKLKRNNIGRGKERIEIYVS</sequence>
<dbReference type="RefSeq" id="WP_201783423.1">
    <property type="nucleotide sequence ID" value="NZ_BJON01000017.1"/>
</dbReference>
<dbReference type="InterPro" id="IPR018163">
    <property type="entry name" value="Thr/Ala-tRNA-synth_IIc_edit"/>
</dbReference>
<dbReference type="SUPFAM" id="SSF50447">
    <property type="entry name" value="Translation proteins"/>
    <property type="match status" value="1"/>
</dbReference>
<accession>A0ABQ0TSA8</accession>
<comment type="caution">
    <text evidence="5">The sequence shown here is derived from an EMBL/GenBank/DDBJ whole genome shotgun (WGS) entry which is preliminary data.</text>
</comment>
<reference evidence="5 6" key="1">
    <citation type="submission" date="2019-06" db="EMBL/GenBank/DDBJ databases">
        <title>Whole genome shotgun sequence of Brevibacillus reuszeri NBRC 15719.</title>
        <authorList>
            <person name="Hosoyama A."/>
            <person name="Uohara A."/>
            <person name="Ohji S."/>
            <person name="Ichikawa N."/>
        </authorList>
    </citation>
    <scope>NUCLEOTIDE SEQUENCE [LARGE SCALE GENOMIC DNA]</scope>
    <source>
        <strain evidence="5 6">NBRC 15719</strain>
    </source>
</reference>
<dbReference type="InterPro" id="IPR051335">
    <property type="entry name" value="Alanyl-tRNA_Editing_Enzymes"/>
</dbReference>
<dbReference type="Proteomes" id="UP000319578">
    <property type="component" value="Unassembled WGS sequence"/>
</dbReference>
<proteinExistence type="predicted"/>
<organism evidence="5 6">
    <name type="scientific">Brevibacillus reuszeri</name>
    <dbReference type="NCBI Taxonomy" id="54915"/>
    <lineage>
        <taxon>Bacteria</taxon>
        <taxon>Bacillati</taxon>
        <taxon>Bacillota</taxon>
        <taxon>Bacilli</taxon>
        <taxon>Bacillales</taxon>
        <taxon>Paenibacillaceae</taxon>
        <taxon>Brevibacillus</taxon>
    </lineage>
</organism>
<feature type="domain" description="Threonyl/alanyl tRNA synthetase SAD" evidence="4">
    <location>
        <begin position="165"/>
        <end position="207"/>
    </location>
</feature>
<keyword evidence="6" id="KW-1185">Reference proteome</keyword>
<name>A0ABQ0TSA8_9BACL</name>
<dbReference type="InterPro" id="IPR009000">
    <property type="entry name" value="Transl_B-barrel_sf"/>
</dbReference>
<dbReference type="PANTHER" id="PTHR43462:SF1">
    <property type="entry name" value="ALANYL-TRNA EDITING PROTEIN AARSD1"/>
    <property type="match status" value="1"/>
</dbReference>
<evidence type="ECO:0000256" key="2">
    <source>
        <dbReference type="ARBA" id="ARBA00022723"/>
    </source>
</evidence>
<comment type="cofactor">
    <cofactor evidence="1">
        <name>Zn(2+)</name>
        <dbReference type="ChEBI" id="CHEBI:29105"/>
    </cofactor>
</comment>